<protein>
    <recommendedName>
        <fullName evidence="2">histidine kinase</fullName>
        <ecNumber evidence="2">2.7.13.3</ecNumber>
    </recommendedName>
</protein>
<feature type="domain" description="Response regulatory" evidence="7">
    <location>
        <begin position="276"/>
        <end position="389"/>
    </location>
</feature>
<evidence type="ECO:0000256" key="4">
    <source>
        <dbReference type="PROSITE-ProRule" id="PRU00169"/>
    </source>
</evidence>
<dbReference type="SMART" id="SM00448">
    <property type="entry name" value="REC"/>
    <property type="match status" value="2"/>
</dbReference>
<dbReference type="CDD" id="cd00156">
    <property type="entry name" value="REC"/>
    <property type="match status" value="2"/>
</dbReference>
<feature type="domain" description="Response regulatory" evidence="7">
    <location>
        <begin position="406"/>
        <end position="517"/>
    </location>
</feature>
<name>A0ABY9WRX0_9BACT</name>
<dbReference type="PROSITE" id="PS50109">
    <property type="entry name" value="HIS_KIN"/>
    <property type="match status" value="1"/>
</dbReference>
<keyword evidence="8" id="KW-0418">Kinase</keyword>
<dbReference type="Pfam" id="PF00072">
    <property type="entry name" value="Response_reg"/>
    <property type="match status" value="1"/>
</dbReference>
<evidence type="ECO:0000313" key="9">
    <source>
        <dbReference type="Proteomes" id="UP001611383"/>
    </source>
</evidence>
<proteinExistence type="predicted"/>
<accession>A0ABY9WRX0</accession>
<dbReference type="Pfam" id="PF02518">
    <property type="entry name" value="HATPase_c"/>
    <property type="match status" value="1"/>
</dbReference>
<organism evidence="8 9">
    <name type="scientific">Archangium minus</name>
    <dbReference type="NCBI Taxonomy" id="83450"/>
    <lineage>
        <taxon>Bacteria</taxon>
        <taxon>Pseudomonadati</taxon>
        <taxon>Myxococcota</taxon>
        <taxon>Myxococcia</taxon>
        <taxon>Myxococcales</taxon>
        <taxon>Cystobacterineae</taxon>
        <taxon>Archangiaceae</taxon>
        <taxon>Archangium</taxon>
    </lineage>
</organism>
<keyword evidence="9" id="KW-1185">Reference proteome</keyword>
<dbReference type="SMART" id="SM00388">
    <property type="entry name" value="HisKA"/>
    <property type="match status" value="1"/>
</dbReference>
<dbReference type="InterPro" id="IPR011006">
    <property type="entry name" value="CheY-like_superfamily"/>
</dbReference>
<gene>
    <name evidence="8" type="ORF">F0U60_22260</name>
</gene>
<dbReference type="Gene3D" id="3.30.565.10">
    <property type="entry name" value="Histidine kinase-like ATPase, C-terminal domain"/>
    <property type="match status" value="1"/>
</dbReference>
<reference evidence="8 9" key="1">
    <citation type="submission" date="2019-08" db="EMBL/GenBank/DDBJ databases">
        <title>Archangium and Cystobacter genomes.</title>
        <authorList>
            <person name="Chen I.-C.K."/>
            <person name="Wielgoss S."/>
        </authorList>
    </citation>
    <scope>NUCLEOTIDE SEQUENCE [LARGE SCALE GENOMIC DNA]</scope>
    <source>
        <strain evidence="8 9">Cbm 6</strain>
    </source>
</reference>
<dbReference type="InterPro" id="IPR004358">
    <property type="entry name" value="Sig_transdc_His_kin-like_C"/>
</dbReference>
<dbReference type="InterPro" id="IPR001789">
    <property type="entry name" value="Sig_transdc_resp-reg_receiver"/>
</dbReference>
<dbReference type="InterPro" id="IPR036890">
    <property type="entry name" value="HATPase_C_sf"/>
</dbReference>
<dbReference type="Gene3D" id="3.40.50.2300">
    <property type="match status" value="2"/>
</dbReference>
<comment type="caution">
    <text evidence="4">Lacks conserved residue(s) required for the propagation of feature annotation.</text>
</comment>
<evidence type="ECO:0000313" key="8">
    <source>
        <dbReference type="EMBL" id="WNG46532.1"/>
    </source>
</evidence>
<dbReference type="GO" id="GO:0016301">
    <property type="term" value="F:kinase activity"/>
    <property type="evidence" value="ECO:0007669"/>
    <property type="project" value="UniProtKB-KW"/>
</dbReference>
<evidence type="ECO:0000259" key="7">
    <source>
        <dbReference type="PROSITE" id="PS50110"/>
    </source>
</evidence>
<dbReference type="PRINTS" id="PR00344">
    <property type="entry name" value="BCTRLSENSOR"/>
</dbReference>
<dbReference type="PROSITE" id="PS50110">
    <property type="entry name" value="RESPONSE_REGULATORY"/>
    <property type="match status" value="2"/>
</dbReference>
<dbReference type="InterPro" id="IPR003661">
    <property type="entry name" value="HisK_dim/P_dom"/>
</dbReference>
<dbReference type="SUPFAM" id="SSF52172">
    <property type="entry name" value="CheY-like"/>
    <property type="match status" value="2"/>
</dbReference>
<feature type="modified residue" description="4-aspartylphosphate" evidence="4">
    <location>
        <position position="324"/>
    </location>
</feature>
<dbReference type="EC" id="2.7.13.3" evidence="2"/>
<feature type="region of interest" description="Disordered" evidence="5">
    <location>
        <begin position="253"/>
        <end position="274"/>
    </location>
</feature>
<evidence type="ECO:0000256" key="3">
    <source>
        <dbReference type="ARBA" id="ARBA00022553"/>
    </source>
</evidence>
<evidence type="ECO:0000256" key="2">
    <source>
        <dbReference type="ARBA" id="ARBA00012438"/>
    </source>
</evidence>
<dbReference type="Proteomes" id="UP001611383">
    <property type="component" value="Chromosome"/>
</dbReference>
<dbReference type="InterPro" id="IPR036097">
    <property type="entry name" value="HisK_dim/P_sf"/>
</dbReference>
<dbReference type="SMART" id="SM00387">
    <property type="entry name" value="HATPase_c"/>
    <property type="match status" value="1"/>
</dbReference>
<dbReference type="SUPFAM" id="SSF55874">
    <property type="entry name" value="ATPase domain of HSP90 chaperone/DNA topoisomerase II/histidine kinase"/>
    <property type="match status" value="1"/>
</dbReference>
<dbReference type="CDD" id="cd00082">
    <property type="entry name" value="HisKA"/>
    <property type="match status" value="1"/>
</dbReference>
<dbReference type="PANTHER" id="PTHR43547:SF2">
    <property type="entry name" value="HYBRID SIGNAL TRANSDUCTION HISTIDINE KINASE C"/>
    <property type="match status" value="1"/>
</dbReference>
<evidence type="ECO:0000256" key="1">
    <source>
        <dbReference type="ARBA" id="ARBA00000085"/>
    </source>
</evidence>
<evidence type="ECO:0000259" key="6">
    <source>
        <dbReference type="PROSITE" id="PS50109"/>
    </source>
</evidence>
<dbReference type="EMBL" id="CP043494">
    <property type="protein sequence ID" value="WNG46532.1"/>
    <property type="molecule type" value="Genomic_DNA"/>
</dbReference>
<comment type="catalytic activity">
    <reaction evidence="1">
        <text>ATP + protein L-histidine = ADP + protein N-phospho-L-histidine.</text>
        <dbReference type="EC" id="2.7.13.3"/>
    </reaction>
</comment>
<dbReference type="PANTHER" id="PTHR43547">
    <property type="entry name" value="TWO-COMPONENT HISTIDINE KINASE"/>
    <property type="match status" value="1"/>
</dbReference>
<dbReference type="InterPro" id="IPR005467">
    <property type="entry name" value="His_kinase_dom"/>
</dbReference>
<sequence length="529" mass="56972">MDIPAPLAHLLQALEAGDLPAAKAAAAELQRTSSGSTQLAAEVLHELRQPLLGVKAYTQLLSEEIGMRGPLRQMLAQVERMEQIISDFTRLASERPAPQQSVSLMTHVQAAARSFGLNPDSSRVTLQVEATEDFPIQGNGRLLEQLTLNLLNNARDAVSGPARVKVVLTREGTSPVMYVADWGSGVPEAVRSHLFEPYVTGSKRGTGLGLAVCKRIAQEHHARLELVSPSVLPDQPPPTTVFRVLFPAPGTVPAAHPARASSPAPTAPAPSTSRRRMLVVDDEDIIRSVFKDLMGRECEVLEAANAEEALAHLKQRPVDLIVTDKNLPGLSGLELAQQARQLDPDSRVILMTGYPSLVTAQQALELGLLDYLLKPFDDIREVRAKLREALAGAIPTRRGLRPGSRRVDVLDDSPTSARQLTEALSRLGLEARVHTTAPGEPAAEPPAAVVVSWDFSPAYGRQALELARKLGQGAPIVVLAEYLSQEMMLEALRAGASGCLPRELEARELSHELSRILEQAPSPSGRGLG</sequence>
<dbReference type="RefSeq" id="WP_395823010.1">
    <property type="nucleotide sequence ID" value="NZ_CP043494.1"/>
</dbReference>
<dbReference type="Pfam" id="PF00512">
    <property type="entry name" value="HisKA"/>
    <property type="match status" value="1"/>
</dbReference>
<evidence type="ECO:0000256" key="5">
    <source>
        <dbReference type="SAM" id="MobiDB-lite"/>
    </source>
</evidence>
<keyword evidence="3 4" id="KW-0597">Phosphoprotein</keyword>
<dbReference type="InterPro" id="IPR003594">
    <property type="entry name" value="HATPase_dom"/>
</dbReference>
<feature type="compositionally biased region" description="Low complexity" evidence="5">
    <location>
        <begin position="253"/>
        <end position="272"/>
    </location>
</feature>
<feature type="domain" description="Histidine kinase" evidence="6">
    <location>
        <begin position="42"/>
        <end position="250"/>
    </location>
</feature>
<dbReference type="Gene3D" id="1.10.287.130">
    <property type="match status" value="1"/>
</dbReference>
<keyword evidence="8" id="KW-0808">Transferase</keyword>
<dbReference type="SUPFAM" id="SSF47384">
    <property type="entry name" value="Homodimeric domain of signal transducing histidine kinase"/>
    <property type="match status" value="1"/>
</dbReference>